<evidence type="ECO:0000313" key="11">
    <source>
        <dbReference type="Proteomes" id="UP001056855"/>
    </source>
</evidence>
<sequence length="441" mass="47696">MAAYEITLLIIAIALFGTVLLPRLLEHRPLSFPIIYVGVGFTIFAFVPGVPVLDPIENSYLTERLTELVVIISLMGAGLKIDRPFSIQRWSATWRLLAIALPLTAGIMALLAWKVMGLFPATAILLGAVLAPTDPVLASGVEAGAPLTELEEEQDPQYEWGTVRFALTSEAGFNDGLAFPLTNLAIAAAGAALAEGASLAWLIDWALVDVLYKILAGAVLGLIIGELVARLLFRLPATESLSEMVTRGEEVMAGVEALATTLVAYSVTELLGGYGFIAVFVAALSLRHFEWEHEYYVELHDFAVVVERLLMATVLVLFGGAIAGGLLGPLTWLEGLMGLALLVVIRPAVGILSFLGTTATWPERIVIAFFGIRGIGSFYYLSHALAESSFQERELLVEAGELWAFVGFVVLMSIILHGVSSSAVMDAYDRWRRRHREPGNE</sequence>
<dbReference type="RefSeq" id="WP_254159455.1">
    <property type="nucleotide sequence ID" value="NZ_CP100355.1"/>
</dbReference>
<dbReference type="GeneID" id="73289505"/>
<evidence type="ECO:0000256" key="6">
    <source>
        <dbReference type="ARBA" id="ARBA00023065"/>
    </source>
</evidence>
<reference evidence="10" key="1">
    <citation type="submission" date="2022-06" db="EMBL/GenBank/DDBJ databases">
        <title>Diverse halophilic archaea isolated from saline environments.</title>
        <authorList>
            <person name="Cui H.-L."/>
        </authorList>
    </citation>
    <scope>NUCLEOTIDE SEQUENCE</scope>
    <source>
        <strain evidence="10">WLHS1</strain>
    </source>
</reference>
<feature type="transmembrane region" description="Helical" evidence="8">
    <location>
        <begin position="184"/>
        <end position="203"/>
    </location>
</feature>
<dbReference type="GO" id="GO:1902600">
    <property type="term" value="P:proton transmembrane transport"/>
    <property type="evidence" value="ECO:0007669"/>
    <property type="project" value="InterPro"/>
</dbReference>
<dbReference type="KEGG" id="sawl:NGM29_05625"/>
<feature type="transmembrane region" description="Helical" evidence="8">
    <location>
        <begin position="402"/>
        <end position="425"/>
    </location>
</feature>
<keyword evidence="11" id="KW-1185">Reference proteome</keyword>
<evidence type="ECO:0000256" key="2">
    <source>
        <dbReference type="ARBA" id="ARBA00022448"/>
    </source>
</evidence>
<keyword evidence="6" id="KW-0406">Ion transport</keyword>
<dbReference type="GO" id="GO:0005886">
    <property type="term" value="C:plasma membrane"/>
    <property type="evidence" value="ECO:0007669"/>
    <property type="project" value="UniProtKB-SubCell"/>
</dbReference>
<feature type="transmembrane region" description="Helical" evidence="8">
    <location>
        <begin position="336"/>
        <end position="358"/>
    </location>
</feature>
<dbReference type="PANTHER" id="PTHR32507:SF8">
    <property type="entry name" value="CNH1P"/>
    <property type="match status" value="1"/>
</dbReference>
<feature type="transmembrane region" description="Helical" evidence="8">
    <location>
        <begin position="32"/>
        <end position="53"/>
    </location>
</feature>
<evidence type="ECO:0000256" key="1">
    <source>
        <dbReference type="ARBA" id="ARBA00004651"/>
    </source>
</evidence>
<evidence type="ECO:0000259" key="9">
    <source>
        <dbReference type="Pfam" id="PF00999"/>
    </source>
</evidence>
<keyword evidence="7 8" id="KW-0472">Membrane</keyword>
<protein>
    <submittedName>
        <fullName evidence="10">Cation:proton antiporter</fullName>
    </submittedName>
</protein>
<dbReference type="InterPro" id="IPR006153">
    <property type="entry name" value="Cation/H_exchanger_TM"/>
</dbReference>
<keyword evidence="4 8" id="KW-0812">Transmembrane</keyword>
<dbReference type="Proteomes" id="UP001056855">
    <property type="component" value="Chromosome"/>
</dbReference>
<feature type="domain" description="Cation/H+ exchanger transmembrane" evidence="9">
    <location>
        <begin position="15"/>
        <end position="425"/>
    </location>
</feature>
<evidence type="ECO:0000313" key="10">
    <source>
        <dbReference type="EMBL" id="UTF54749.1"/>
    </source>
</evidence>
<dbReference type="AlphaFoldDB" id="A0A9E7NAF6"/>
<evidence type="ECO:0000256" key="8">
    <source>
        <dbReference type="SAM" id="Phobius"/>
    </source>
</evidence>
<feature type="transmembrane region" description="Helical" evidence="8">
    <location>
        <begin position="93"/>
        <end position="113"/>
    </location>
</feature>
<dbReference type="EMBL" id="CP100355">
    <property type="protein sequence ID" value="UTF54749.1"/>
    <property type="molecule type" value="Genomic_DNA"/>
</dbReference>
<proteinExistence type="predicted"/>
<gene>
    <name evidence="10" type="ORF">NGM29_05625</name>
</gene>
<evidence type="ECO:0000256" key="4">
    <source>
        <dbReference type="ARBA" id="ARBA00022692"/>
    </source>
</evidence>
<organism evidence="10 11">
    <name type="scientific">Natronosalvus rutilus</name>
    <dbReference type="NCBI Taxonomy" id="2953753"/>
    <lineage>
        <taxon>Archaea</taxon>
        <taxon>Methanobacteriati</taxon>
        <taxon>Methanobacteriota</taxon>
        <taxon>Stenosarchaea group</taxon>
        <taxon>Halobacteria</taxon>
        <taxon>Halobacteriales</taxon>
        <taxon>Natrialbaceae</taxon>
        <taxon>Natronosalvus</taxon>
    </lineage>
</organism>
<name>A0A9E7NAF6_9EURY</name>
<evidence type="ECO:0000256" key="7">
    <source>
        <dbReference type="ARBA" id="ARBA00023136"/>
    </source>
</evidence>
<feature type="transmembrane region" description="Helical" evidence="8">
    <location>
        <begin position="271"/>
        <end position="289"/>
    </location>
</feature>
<dbReference type="Pfam" id="PF00999">
    <property type="entry name" value="Na_H_Exchanger"/>
    <property type="match status" value="1"/>
</dbReference>
<keyword evidence="5 8" id="KW-1133">Transmembrane helix</keyword>
<keyword evidence="2" id="KW-0813">Transport</keyword>
<feature type="transmembrane region" description="Helical" evidence="8">
    <location>
        <begin position="309"/>
        <end position="330"/>
    </location>
</feature>
<dbReference type="PANTHER" id="PTHR32507">
    <property type="entry name" value="NA(+)/H(+) ANTIPORTER 1"/>
    <property type="match status" value="1"/>
</dbReference>
<evidence type="ECO:0000256" key="3">
    <source>
        <dbReference type="ARBA" id="ARBA00022449"/>
    </source>
</evidence>
<feature type="transmembrane region" description="Helical" evidence="8">
    <location>
        <begin position="6"/>
        <end position="25"/>
    </location>
</feature>
<evidence type="ECO:0000256" key="5">
    <source>
        <dbReference type="ARBA" id="ARBA00022989"/>
    </source>
</evidence>
<feature type="transmembrane region" description="Helical" evidence="8">
    <location>
        <begin position="210"/>
        <end position="233"/>
    </location>
</feature>
<comment type="subcellular location">
    <subcellularLocation>
        <location evidence="1">Cell membrane</location>
        <topology evidence="1">Multi-pass membrane protein</topology>
    </subcellularLocation>
</comment>
<keyword evidence="3" id="KW-0050">Antiport</keyword>
<dbReference type="GO" id="GO:0015297">
    <property type="term" value="F:antiporter activity"/>
    <property type="evidence" value="ECO:0007669"/>
    <property type="project" value="UniProtKB-KW"/>
</dbReference>
<feature type="transmembrane region" description="Helical" evidence="8">
    <location>
        <begin position="365"/>
        <end position="382"/>
    </location>
</feature>
<accession>A0A9E7NAF6</accession>